<dbReference type="EMBL" id="JBEFKJ010000026">
    <property type="protein sequence ID" value="KAL2039252.1"/>
    <property type="molecule type" value="Genomic_DNA"/>
</dbReference>
<keyword evidence="10" id="KW-1185">Reference proteome</keyword>
<feature type="region of interest" description="Disordered" evidence="7">
    <location>
        <begin position="1"/>
        <end position="33"/>
    </location>
</feature>
<keyword evidence="5" id="KW-0539">Nucleus</keyword>
<evidence type="ECO:0000313" key="9">
    <source>
        <dbReference type="EMBL" id="KAL2039252.1"/>
    </source>
</evidence>
<organism evidence="9 10">
    <name type="scientific">Stereocaulon virgatum</name>
    <dbReference type="NCBI Taxonomy" id="373712"/>
    <lineage>
        <taxon>Eukaryota</taxon>
        <taxon>Fungi</taxon>
        <taxon>Dikarya</taxon>
        <taxon>Ascomycota</taxon>
        <taxon>Pezizomycotina</taxon>
        <taxon>Lecanoromycetes</taxon>
        <taxon>OSLEUM clade</taxon>
        <taxon>Lecanoromycetidae</taxon>
        <taxon>Lecanorales</taxon>
        <taxon>Lecanorineae</taxon>
        <taxon>Stereocaulaceae</taxon>
        <taxon>Stereocaulon</taxon>
    </lineage>
</organism>
<dbReference type="PROSITE" id="PS51088">
    <property type="entry name" value="TEA_2"/>
    <property type="match status" value="1"/>
</dbReference>
<protein>
    <recommendedName>
        <fullName evidence="8">TEA domain-containing protein</fullName>
    </recommendedName>
</protein>
<dbReference type="PANTHER" id="PTHR11834:SF0">
    <property type="entry name" value="PROTEIN SCALLOPED"/>
    <property type="match status" value="1"/>
</dbReference>
<keyword evidence="4" id="KW-0804">Transcription</keyword>
<reference evidence="9 10" key="1">
    <citation type="submission" date="2024-09" db="EMBL/GenBank/DDBJ databases">
        <title>Rethinking Asexuality: The Enigmatic Case of Functional Sexual Genes in Lepraria (Stereocaulaceae).</title>
        <authorList>
            <person name="Doellman M."/>
            <person name="Sun Y."/>
            <person name="Barcenas-Pena A."/>
            <person name="Lumbsch H.T."/>
            <person name="Grewe F."/>
        </authorList>
    </citation>
    <scope>NUCLEOTIDE SEQUENCE [LARGE SCALE GENOMIC DNA]</scope>
    <source>
        <strain evidence="9 10">Mercado 3170</strain>
    </source>
</reference>
<feature type="compositionally biased region" description="Low complexity" evidence="7">
    <location>
        <begin position="626"/>
        <end position="644"/>
    </location>
</feature>
<comment type="caution">
    <text evidence="9">The sequence shown here is derived from an EMBL/GenBank/DDBJ whole genome shotgun (WGS) entry which is preliminary data.</text>
</comment>
<comment type="subcellular location">
    <subcellularLocation>
        <location evidence="1">Nucleus</location>
    </subcellularLocation>
</comment>
<gene>
    <name evidence="9" type="ORF">N7G274_007920</name>
</gene>
<keyword evidence="3" id="KW-0805">Transcription regulation</keyword>
<name>A0ABR3ZZZ7_9LECA</name>
<dbReference type="PRINTS" id="PR00065">
    <property type="entry name" value="TEADOMAIN"/>
</dbReference>
<evidence type="ECO:0000256" key="7">
    <source>
        <dbReference type="SAM" id="MobiDB-lite"/>
    </source>
</evidence>
<accession>A0ABR3ZZZ7</accession>
<evidence type="ECO:0000256" key="1">
    <source>
        <dbReference type="ARBA" id="ARBA00004123"/>
    </source>
</evidence>
<dbReference type="PANTHER" id="PTHR11834">
    <property type="entry name" value="TRANSCRIPTIONAL ENHANCER FACTOR TEF RELATED"/>
    <property type="match status" value="1"/>
</dbReference>
<evidence type="ECO:0000313" key="10">
    <source>
        <dbReference type="Proteomes" id="UP001590950"/>
    </source>
</evidence>
<proteinExistence type="inferred from homology"/>
<dbReference type="Proteomes" id="UP001590950">
    <property type="component" value="Unassembled WGS sequence"/>
</dbReference>
<comment type="similarity">
    <text evidence="2">Belongs to the TEC1 family.</text>
</comment>
<feature type="domain" description="TEA" evidence="8">
    <location>
        <begin position="159"/>
        <end position="233"/>
    </location>
</feature>
<feature type="region of interest" description="Disordered" evidence="7">
    <location>
        <begin position="611"/>
        <end position="648"/>
    </location>
</feature>
<evidence type="ECO:0000256" key="3">
    <source>
        <dbReference type="ARBA" id="ARBA00023015"/>
    </source>
</evidence>
<dbReference type="Pfam" id="PF01285">
    <property type="entry name" value="TEA"/>
    <property type="match status" value="1"/>
</dbReference>
<evidence type="ECO:0000256" key="6">
    <source>
        <dbReference type="PROSITE-ProRule" id="PRU00505"/>
    </source>
</evidence>
<feature type="DNA-binding region" description="TEA" evidence="6">
    <location>
        <begin position="159"/>
        <end position="233"/>
    </location>
</feature>
<dbReference type="InterPro" id="IPR038096">
    <property type="entry name" value="TEA/ATTS_sf"/>
</dbReference>
<dbReference type="SMART" id="SM00426">
    <property type="entry name" value="TEA"/>
    <property type="match status" value="1"/>
</dbReference>
<dbReference type="InterPro" id="IPR000818">
    <property type="entry name" value="TEA/ATTS_dom"/>
</dbReference>
<feature type="compositionally biased region" description="Polar residues" evidence="7">
    <location>
        <begin position="21"/>
        <end position="33"/>
    </location>
</feature>
<evidence type="ECO:0000256" key="5">
    <source>
        <dbReference type="ARBA" id="ARBA00023242"/>
    </source>
</evidence>
<evidence type="ECO:0000256" key="4">
    <source>
        <dbReference type="ARBA" id="ARBA00023163"/>
    </source>
</evidence>
<evidence type="ECO:0000259" key="8">
    <source>
        <dbReference type="PROSITE" id="PS51088"/>
    </source>
</evidence>
<sequence>MEPHQDLRVLPSNAPALPEGTGSQFSTPEESDDGLSSQICQSFNRGLQCNSCRQLHVCRFCKQQDHGAGECKARILQVSSGNAGANIFATLPIECRLEEYQDYVFKAGSYPVNAPLQSVPATLTWEQPSRHRKSTERQPNYWHVEFNTPRYRAYREKCRQKGSKQWPDRIEEAFQIALRVFQRRGRKKEVLGGKQCGGNEWISHYIFKTTGATRCRKQVSSHIQVLKGFLSENLEWMSLVADITPERSRKKQRNNAPQEIAACSWEGNDSDDAVDYQISHAMHRAYSGGLLQPPEKLGSDLHPGPTIRSVRFLMALWSREDQFLHTFSSVQSEIGSAPQLLDEIGDWRAMFPHLAAYHEDGDIQTPTFLFEANLSLMNKLPPRGSQVGTELLFDFTRGAEYHDWCCLTRFYENGGQEIDLEQYYERSRLPESDYNALGCYPNPKNGDMRLKDIPLKSKWWATKFSEIMGTTEDAQVRANKSGNPQLVRDVADNHRRYVSELSAMQELRAVPRGVEGAKSQRMALILWKFNQTRRGESATTSWRRIVPPVSPFQIQSPTSNMMQPHMTLDGALEEARLQPPVFAAPDYYDSSHFQPSVFMENSGGLLAARLSEESSPDTMQSPDYHSFPSKSTTTSFPSSVSNSTYAVHPSQEPSYQSCDAGYPIFGSFDSQGSSYGVAAHSQEAYESQGSNYHSQDSIYHHVGTPVYGYQPQHPDDLHSATASQNFTGEEIQLDYDAPLIAPRANMIAQPQLIQHLEQFNHHESPDEYHDELSHEQQHLQESYPGQFEHSIDFNLLATQFNAWEDQLRNYSEVECGLEPSGMAGATQMREPYVETQSQGPLEVDSAVLRQGKVLEEGQTEETRLEKRFEDHRGCNDREQVF</sequence>
<dbReference type="InterPro" id="IPR050937">
    <property type="entry name" value="TEC1_TEAD_TF"/>
</dbReference>
<evidence type="ECO:0000256" key="2">
    <source>
        <dbReference type="ARBA" id="ARBA00008421"/>
    </source>
</evidence>
<dbReference type="Gene3D" id="6.10.20.40">
    <property type="entry name" value="TEA/ATTS domain"/>
    <property type="match status" value="1"/>
</dbReference>